<evidence type="ECO:0000259" key="3">
    <source>
        <dbReference type="Pfam" id="PF00497"/>
    </source>
</evidence>
<evidence type="ECO:0000256" key="1">
    <source>
        <dbReference type="ARBA" id="ARBA00022729"/>
    </source>
</evidence>
<dbReference type="Pfam" id="PF00497">
    <property type="entry name" value="SBP_bac_3"/>
    <property type="match status" value="1"/>
</dbReference>
<comment type="caution">
    <text evidence="4">The sequence shown here is derived from an EMBL/GenBank/DDBJ whole genome shotgun (WGS) entry which is preliminary data.</text>
</comment>
<organism evidence="4 5">
    <name type="scientific">Iodobacter arcticus</name>
    <dbReference type="NCBI Taxonomy" id="590593"/>
    <lineage>
        <taxon>Bacteria</taxon>
        <taxon>Pseudomonadati</taxon>
        <taxon>Pseudomonadota</taxon>
        <taxon>Betaproteobacteria</taxon>
        <taxon>Neisseriales</taxon>
        <taxon>Chitinibacteraceae</taxon>
        <taxon>Iodobacter</taxon>
    </lineage>
</organism>
<dbReference type="Gene3D" id="3.40.190.10">
    <property type="entry name" value="Periplasmic binding protein-like II"/>
    <property type="match status" value="2"/>
</dbReference>
<sequence length="256" mass="28941">MRVLSPLWLTTILFSTPLYAETVVINAEDDWAPFSSMRSDKQGVEGLSPSLVSAAFNSQGINVKFNAVPFARCLYEVERGKVVGCFDTSMTENNKNKFIWHKTPLFEEGLSIFALSESSDKNLTAKDLEGKTISLTHGYSYPNILMDNKKIIKDESPFDDTQLKKILLKRVQYGVINTTPGTLMINTNRNYKGKIKIVGLIETSVFYLNFSKTHKDGQRMADIFEKGMQEIKSNGTYKKIEHDFKVKHGLINLPPK</sequence>
<protein>
    <submittedName>
        <fullName evidence="4">Substrate-binding periplasmic protein</fullName>
    </submittedName>
</protein>
<evidence type="ECO:0000313" key="5">
    <source>
        <dbReference type="Proteomes" id="UP001596473"/>
    </source>
</evidence>
<dbReference type="PANTHER" id="PTHR35936">
    <property type="entry name" value="MEMBRANE-BOUND LYTIC MUREIN TRANSGLYCOSYLASE F"/>
    <property type="match status" value="1"/>
</dbReference>
<dbReference type="SUPFAM" id="SSF53850">
    <property type="entry name" value="Periplasmic binding protein-like II"/>
    <property type="match status" value="1"/>
</dbReference>
<proteinExistence type="predicted"/>
<feature type="signal peptide" evidence="2">
    <location>
        <begin position="1"/>
        <end position="20"/>
    </location>
</feature>
<feature type="chain" id="PRO_5047108202" evidence="2">
    <location>
        <begin position="21"/>
        <end position="256"/>
    </location>
</feature>
<dbReference type="PANTHER" id="PTHR35936:SF6">
    <property type="entry name" value="AMINO ACID ABC TRANSPORTER SUBSTRATE-BINDING PAAT FAMILY PROTEIN"/>
    <property type="match status" value="1"/>
</dbReference>
<dbReference type="InterPro" id="IPR001638">
    <property type="entry name" value="Solute-binding_3/MltF_N"/>
</dbReference>
<gene>
    <name evidence="4" type="ORF">ACFQNF_17255</name>
</gene>
<keyword evidence="1 2" id="KW-0732">Signal</keyword>
<accession>A0ABW2R1G7</accession>
<feature type="domain" description="Solute-binding protein family 3/N-terminal" evidence="3">
    <location>
        <begin position="24"/>
        <end position="242"/>
    </location>
</feature>
<evidence type="ECO:0000313" key="4">
    <source>
        <dbReference type="EMBL" id="MFC7421613.1"/>
    </source>
</evidence>
<name>A0ABW2R1G7_9NEIS</name>
<keyword evidence="5" id="KW-1185">Reference proteome</keyword>
<evidence type="ECO:0000256" key="2">
    <source>
        <dbReference type="SAM" id="SignalP"/>
    </source>
</evidence>
<dbReference type="EMBL" id="JBHTBQ010000039">
    <property type="protein sequence ID" value="MFC7421613.1"/>
    <property type="molecule type" value="Genomic_DNA"/>
</dbReference>
<dbReference type="Proteomes" id="UP001596473">
    <property type="component" value="Unassembled WGS sequence"/>
</dbReference>
<dbReference type="RefSeq" id="WP_380189157.1">
    <property type="nucleotide sequence ID" value="NZ_JBHTBQ010000039.1"/>
</dbReference>
<reference evidence="5" key="1">
    <citation type="journal article" date="2019" name="Int. J. Syst. Evol. Microbiol.">
        <title>The Global Catalogue of Microorganisms (GCM) 10K type strain sequencing project: providing services to taxonomists for standard genome sequencing and annotation.</title>
        <authorList>
            <consortium name="The Broad Institute Genomics Platform"/>
            <consortium name="The Broad Institute Genome Sequencing Center for Infectious Disease"/>
            <person name="Wu L."/>
            <person name="Ma J."/>
        </authorList>
    </citation>
    <scope>NUCLEOTIDE SEQUENCE [LARGE SCALE GENOMIC DNA]</scope>
    <source>
        <strain evidence="5">CCUG 62945</strain>
    </source>
</reference>